<dbReference type="KEGG" id="hyf:DTO96_100193"/>
<keyword evidence="1" id="KW-0805">Transcription regulation</keyword>
<dbReference type="PANTHER" id="PTHR43132:SF6">
    <property type="entry name" value="HTH-TYPE TRANSCRIPTIONAL REPRESSOR CZRA"/>
    <property type="match status" value="1"/>
</dbReference>
<evidence type="ECO:0000313" key="6">
    <source>
        <dbReference type="Proteomes" id="UP000252182"/>
    </source>
</evidence>
<sequence length="145" mass="16681">MQHWFLRMEQHTRMIHGGYDTLNKTVEQLFNCLYNSCSILKKQTLMNASHSEHIEQLADLFGLLGDQTRLQIVLTCLDEPITVTDIAKKLNLSTSLISHHLRLLRAARVVSGERQGKQIFCTVNDHHIRTMVSNLLEHIAEPHDD</sequence>
<keyword evidence="6" id="KW-1185">Reference proteome</keyword>
<dbReference type="PANTHER" id="PTHR43132">
    <property type="entry name" value="ARSENICAL RESISTANCE OPERON REPRESSOR ARSR-RELATED"/>
    <property type="match status" value="1"/>
</dbReference>
<dbReference type="SMART" id="SM00418">
    <property type="entry name" value="HTH_ARSR"/>
    <property type="match status" value="1"/>
</dbReference>
<gene>
    <name evidence="5" type="primary">ziaR</name>
    <name evidence="5" type="ORF">DTO96_100193</name>
</gene>
<name>A0A345D7Z7_9BURK</name>
<dbReference type="Pfam" id="PF01022">
    <property type="entry name" value="HTH_5"/>
    <property type="match status" value="1"/>
</dbReference>
<evidence type="ECO:0000256" key="2">
    <source>
        <dbReference type="ARBA" id="ARBA00023125"/>
    </source>
</evidence>
<dbReference type="GO" id="GO:0003700">
    <property type="term" value="F:DNA-binding transcription factor activity"/>
    <property type="evidence" value="ECO:0007669"/>
    <property type="project" value="InterPro"/>
</dbReference>
<dbReference type="InterPro" id="IPR036390">
    <property type="entry name" value="WH_DNA-bd_sf"/>
</dbReference>
<dbReference type="EMBL" id="CP031124">
    <property type="protein sequence ID" value="AXF84485.1"/>
    <property type="molecule type" value="Genomic_DNA"/>
</dbReference>
<dbReference type="SUPFAM" id="SSF46785">
    <property type="entry name" value="Winged helix' DNA-binding domain"/>
    <property type="match status" value="1"/>
</dbReference>
<dbReference type="AlphaFoldDB" id="A0A345D7Z7"/>
<dbReference type="PROSITE" id="PS50987">
    <property type="entry name" value="HTH_ARSR_2"/>
    <property type="match status" value="1"/>
</dbReference>
<evidence type="ECO:0000256" key="1">
    <source>
        <dbReference type="ARBA" id="ARBA00023015"/>
    </source>
</evidence>
<dbReference type="InterPro" id="IPR011991">
    <property type="entry name" value="ArsR-like_HTH"/>
</dbReference>
<keyword evidence="3" id="KW-0804">Transcription</keyword>
<dbReference type="CDD" id="cd00090">
    <property type="entry name" value="HTH_ARSR"/>
    <property type="match status" value="1"/>
</dbReference>
<dbReference type="Gene3D" id="1.10.10.10">
    <property type="entry name" value="Winged helix-like DNA-binding domain superfamily/Winged helix DNA-binding domain"/>
    <property type="match status" value="1"/>
</dbReference>
<dbReference type="SMR" id="A0A345D7Z7"/>
<dbReference type="InterPro" id="IPR001845">
    <property type="entry name" value="HTH_ArsR_DNA-bd_dom"/>
</dbReference>
<reference evidence="6" key="1">
    <citation type="submission" date="2018-07" db="EMBL/GenBank/DDBJ databases">
        <authorList>
            <person name="Kim H."/>
        </authorList>
    </citation>
    <scope>NUCLEOTIDE SEQUENCE [LARGE SCALE GENOMIC DNA]</scope>
    <source>
        <strain evidence="6">F02</strain>
    </source>
</reference>
<dbReference type="GO" id="GO:0003677">
    <property type="term" value="F:DNA binding"/>
    <property type="evidence" value="ECO:0007669"/>
    <property type="project" value="UniProtKB-KW"/>
</dbReference>
<evidence type="ECO:0000313" key="5">
    <source>
        <dbReference type="EMBL" id="AXF84485.1"/>
    </source>
</evidence>
<dbReference type="Proteomes" id="UP000252182">
    <property type="component" value="Chromosome"/>
</dbReference>
<organism evidence="5 6">
    <name type="scientific">Ephemeroptericola cinctiostellae</name>
    <dbReference type="NCBI Taxonomy" id="2268024"/>
    <lineage>
        <taxon>Bacteria</taxon>
        <taxon>Pseudomonadati</taxon>
        <taxon>Pseudomonadota</taxon>
        <taxon>Betaproteobacteria</taxon>
        <taxon>Burkholderiales</taxon>
        <taxon>Burkholderiaceae</taxon>
        <taxon>Ephemeroptericola</taxon>
    </lineage>
</organism>
<dbReference type="PRINTS" id="PR00778">
    <property type="entry name" value="HTHARSR"/>
</dbReference>
<evidence type="ECO:0000256" key="3">
    <source>
        <dbReference type="ARBA" id="ARBA00023163"/>
    </source>
</evidence>
<accession>A0A345D7Z7</accession>
<keyword evidence="2" id="KW-0238">DNA-binding</keyword>
<proteinExistence type="predicted"/>
<dbReference type="NCBIfam" id="NF033788">
    <property type="entry name" value="HTH_metalloreg"/>
    <property type="match status" value="1"/>
</dbReference>
<evidence type="ECO:0000259" key="4">
    <source>
        <dbReference type="PROSITE" id="PS50987"/>
    </source>
</evidence>
<dbReference type="InterPro" id="IPR051011">
    <property type="entry name" value="Metal_resp_trans_reg"/>
</dbReference>
<dbReference type="InterPro" id="IPR036388">
    <property type="entry name" value="WH-like_DNA-bd_sf"/>
</dbReference>
<feature type="domain" description="HTH arsR-type" evidence="4">
    <location>
        <begin position="49"/>
        <end position="143"/>
    </location>
</feature>
<protein>
    <submittedName>
        <fullName evidence="5">Transcriptional repressor SmtB</fullName>
    </submittedName>
</protein>